<comment type="caution">
    <text evidence="4">The sequence shown here is derived from an EMBL/GenBank/DDBJ whole genome shotgun (WGS) entry which is preliminary data.</text>
</comment>
<reference evidence="4" key="1">
    <citation type="submission" date="2021-12" db="EMBL/GenBank/DDBJ databases">
        <title>Convergent genome expansion in fungi linked to evolution of root-endophyte symbiosis.</title>
        <authorList>
            <consortium name="DOE Joint Genome Institute"/>
            <person name="Ke Y.-H."/>
            <person name="Bonito G."/>
            <person name="Liao H.-L."/>
            <person name="Looney B."/>
            <person name="Rojas-Flechas A."/>
            <person name="Nash J."/>
            <person name="Hameed K."/>
            <person name="Schadt C."/>
            <person name="Martin F."/>
            <person name="Crous P.W."/>
            <person name="Miettinen O."/>
            <person name="Magnuson J.K."/>
            <person name="Labbe J."/>
            <person name="Jacobson D."/>
            <person name="Doktycz M.J."/>
            <person name="Veneault-Fourrey C."/>
            <person name="Kuo A."/>
            <person name="Mondo S."/>
            <person name="Calhoun S."/>
            <person name="Riley R."/>
            <person name="Ohm R."/>
            <person name="LaButti K."/>
            <person name="Andreopoulos B."/>
            <person name="Pangilinan J."/>
            <person name="Nolan M."/>
            <person name="Tritt A."/>
            <person name="Clum A."/>
            <person name="Lipzen A."/>
            <person name="Daum C."/>
            <person name="Barry K."/>
            <person name="Grigoriev I.V."/>
            <person name="Vilgalys R."/>
        </authorList>
    </citation>
    <scope>NUCLEOTIDE SEQUENCE</scope>
    <source>
        <strain evidence="4">PMI_201</strain>
    </source>
</reference>
<accession>A0AAD4KZ54</accession>
<dbReference type="Proteomes" id="UP001201262">
    <property type="component" value="Unassembled WGS sequence"/>
</dbReference>
<keyword evidence="2" id="KW-0812">Transmembrane</keyword>
<feature type="domain" description="HPP transmembrane region" evidence="3">
    <location>
        <begin position="48"/>
        <end position="208"/>
    </location>
</feature>
<proteinExistence type="predicted"/>
<feature type="transmembrane region" description="Helical" evidence="2">
    <location>
        <begin position="179"/>
        <end position="201"/>
    </location>
</feature>
<feature type="transmembrane region" description="Helical" evidence="2">
    <location>
        <begin position="82"/>
        <end position="100"/>
    </location>
</feature>
<dbReference type="RefSeq" id="XP_046075829.1">
    <property type="nucleotide sequence ID" value="XM_046209263.1"/>
</dbReference>
<evidence type="ECO:0000256" key="1">
    <source>
        <dbReference type="SAM" id="MobiDB-lite"/>
    </source>
</evidence>
<dbReference type="InterPro" id="IPR007065">
    <property type="entry name" value="HPP"/>
</dbReference>
<sequence length="286" mass="31345">MGLSDPAAWNFDIDRWLNPIVPPPPWKWLPYPVSYVLGYRKKPMKPVGNLIITAWAFVGIFAGLIVIEVVSKHVAAFQSHQAPIIIASFGAASVLNFYAIESPLAQPRNSVFGQFISSVIGVAICKLFALSPHFESIRWVGGALACALATALMAITKTVHPPAGATALLAVVSNDSLPLGWWLVPVILLGAVLMVIVALIINNIQRKFPQYWWTPEDLAQTKRKEATPENDAQADVESKLTQCSSGRSEGLAEEQVIIRKGSLTVPQHLYLTPEERTFLVELSDRL</sequence>
<dbReference type="InterPro" id="IPR058581">
    <property type="entry name" value="TM_HPP"/>
</dbReference>
<organism evidence="4 5">
    <name type="scientific">Talaromyces proteolyticus</name>
    <dbReference type="NCBI Taxonomy" id="1131652"/>
    <lineage>
        <taxon>Eukaryota</taxon>
        <taxon>Fungi</taxon>
        <taxon>Dikarya</taxon>
        <taxon>Ascomycota</taxon>
        <taxon>Pezizomycotina</taxon>
        <taxon>Eurotiomycetes</taxon>
        <taxon>Eurotiomycetidae</taxon>
        <taxon>Eurotiales</taxon>
        <taxon>Trichocomaceae</taxon>
        <taxon>Talaromyces</taxon>
        <taxon>Talaromyces sect. Bacilispori</taxon>
    </lineage>
</organism>
<dbReference type="GeneID" id="70239550"/>
<feature type="transmembrane region" description="Helical" evidence="2">
    <location>
        <begin position="50"/>
        <end position="70"/>
    </location>
</feature>
<dbReference type="PANTHER" id="PTHR33741:SF5">
    <property type="entry name" value="TRANSMEMBRANE PROTEIN DDB_G0269096-RELATED"/>
    <property type="match status" value="1"/>
</dbReference>
<dbReference type="AlphaFoldDB" id="A0AAD4KZ54"/>
<protein>
    <submittedName>
        <fullName evidence="4">HPP family protein</fullName>
    </submittedName>
</protein>
<dbReference type="Pfam" id="PF04982">
    <property type="entry name" value="TM_HPP"/>
    <property type="match status" value="1"/>
</dbReference>
<feature type="transmembrane region" description="Helical" evidence="2">
    <location>
        <begin position="137"/>
        <end position="159"/>
    </location>
</feature>
<evidence type="ECO:0000313" key="4">
    <source>
        <dbReference type="EMBL" id="KAH8702453.1"/>
    </source>
</evidence>
<gene>
    <name evidence="4" type="ORF">BGW36DRAFT_117141</name>
</gene>
<evidence type="ECO:0000313" key="5">
    <source>
        <dbReference type="Proteomes" id="UP001201262"/>
    </source>
</evidence>
<keyword evidence="5" id="KW-1185">Reference proteome</keyword>
<keyword evidence="2" id="KW-0472">Membrane</keyword>
<feature type="transmembrane region" description="Helical" evidence="2">
    <location>
        <begin position="112"/>
        <end position="130"/>
    </location>
</feature>
<evidence type="ECO:0000259" key="3">
    <source>
        <dbReference type="Pfam" id="PF04982"/>
    </source>
</evidence>
<name>A0AAD4KZ54_9EURO</name>
<feature type="region of interest" description="Disordered" evidence="1">
    <location>
        <begin position="222"/>
        <end position="247"/>
    </location>
</feature>
<dbReference type="EMBL" id="JAJTJA010000003">
    <property type="protein sequence ID" value="KAH8702453.1"/>
    <property type="molecule type" value="Genomic_DNA"/>
</dbReference>
<dbReference type="PANTHER" id="PTHR33741">
    <property type="entry name" value="TRANSMEMBRANE PROTEIN DDB_G0269096-RELATED"/>
    <property type="match status" value="1"/>
</dbReference>
<keyword evidence="2" id="KW-1133">Transmembrane helix</keyword>
<evidence type="ECO:0000256" key="2">
    <source>
        <dbReference type="SAM" id="Phobius"/>
    </source>
</evidence>